<dbReference type="InterPro" id="IPR003726">
    <property type="entry name" value="HCY_dom"/>
</dbReference>
<keyword evidence="2 6" id="KW-0808">Transferase</keyword>
<comment type="caution">
    <text evidence="8">The sequence shown here is derived from an EMBL/GenBank/DDBJ whole genome shotgun (WGS) entry which is preliminary data.</text>
</comment>
<evidence type="ECO:0000256" key="2">
    <source>
        <dbReference type="ARBA" id="ARBA00022679"/>
    </source>
</evidence>
<evidence type="ECO:0000259" key="7">
    <source>
        <dbReference type="PROSITE" id="PS50970"/>
    </source>
</evidence>
<dbReference type="Proteomes" id="UP000237881">
    <property type="component" value="Unassembled WGS sequence"/>
</dbReference>
<protein>
    <submittedName>
        <fullName evidence="8">Homocysteine S-methyltransferase</fullName>
    </submittedName>
</protein>
<feature type="domain" description="Hcy-binding" evidence="7">
    <location>
        <begin position="2"/>
        <end position="291"/>
    </location>
</feature>
<dbReference type="AlphaFoldDB" id="A0ABD6WC08"/>
<dbReference type="GO" id="GO:0008168">
    <property type="term" value="F:methyltransferase activity"/>
    <property type="evidence" value="ECO:0007669"/>
    <property type="project" value="UniProtKB-UniRule"/>
</dbReference>
<sequence length="303" mass="30767">MSAALVAAARERPLLLDGGLGTELEAQGAAVDSALWSARVLLDEPERIVAAHRAFADAGARVAVTASYQVSASGFAAAGLAPGLVEHALRESVALARRAQSGWVAASVGPYGASLGDGSEYRGDDNLTVDELTAWHRPRLEALAAASPDLLAVETIPSVREVRAVVAALAGSPVPAWICVSGRSGRTAAGEPLADAFAVATASTEVIGVGVNCCPPGDVAEAVRIARSVTDKLVVVYPNSGEEWDAVDRRWTGDAAFDPALVASWRADGADLIGGCCRIGPAAIAALGRSLECSSAASPPAVP</sequence>
<comment type="cofactor">
    <cofactor evidence="5">
        <name>Zn(2+)</name>
        <dbReference type="ChEBI" id="CHEBI:29105"/>
    </cofactor>
    <text evidence="5">Binds 1 zinc ion per subunit.</text>
</comment>
<dbReference type="InterPro" id="IPR017226">
    <property type="entry name" value="BHMT-like"/>
</dbReference>
<evidence type="ECO:0000256" key="5">
    <source>
        <dbReference type="PIRSR" id="PIRSR037505-2"/>
    </source>
</evidence>
<keyword evidence="4 5" id="KW-0862">Zinc</keyword>
<accession>A0ABD6WC08</accession>
<keyword evidence="3 5" id="KW-0479">Metal-binding</keyword>
<keyword evidence="1 6" id="KW-0489">Methyltransferase</keyword>
<dbReference type="PROSITE" id="PS50970">
    <property type="entry name" value="HCY"/>
    <property type="match status" value="1"/>
</dbReference>
<dbReference type="Gene3D" id="3.20.20.330">
    <property type="entry name" value="Homocysteine-binding-like domain"/>
    <property type="match status" value="1"/>
</dbReference>
<dbReference type="GO" id="GO:0046872">
    <property type="term" value="F:metal ion binding"/>
    <property type="evidence" value="ECO:0007669"/>
    <property type="project" value="UniProtKB-KW"/>
</dbReference>
<evidence type="ECO:0000256" key="4">
    <source>
        <dbReference type="ARBA" id="ARBA00022833"/>
    </source>
</evidence>
<dbReference type="SUPFAM" id="SSF82282">
    <property type="entry name" value="Homocysteine S-methyltransferase"/>
    <property type="match status" value="1"/>
</dbReference>
<feature type="binding site" evidence="6">
    <location>
        <position position="277"/>
    </location>
    <ligand>
        <name>Zn(2+)</name>
        <dbReference type="ChEBI" id="CHEBI:29105"/>
    </ligand>
</feature>
<feature type="binding site" evidence="6">
    <location>
        <position position="276"/>
    </location>
    <ligand>
        <name>Zn(2+)</name>
        <dbReference type="ChEBI" id="CHEBI:29105"/>
    </ligand>
</feature>
<dbReference type="EMBL" id="PSUL01000001">
    <property type="protein sequence ID" value="PPF16280.1"/>
    <property type="molecule type" value="Genomic_DNA"/>
</dbReference>
<evidence type="ECO:0000313" key="8">
    <source>
        <dbReference type="EMBL" id="PPF16280.1"/>
    </source>
</evidence>
<evidence type="ECO:0000256" key="6">
    <source>
        <dbReference type="PROSITE-ProRule" id="PRU00333"/>
    </source>
</evidence>
<organism evidence="8 9">
    <name type="scientific">Rathayibacter rathayi</name>
    <name type="common">Corynebacterium rathayi</name>
    <dbReference type="NCBI Taxonomy" id="33887"/>
    <lineage>
        <taxon>Bacteria</taxon>
        <taxon>Bacillati</taxon>
        <taxon>Actinomycetota</taxon>
        <taxon>Actinomycetes</taxon>
        <taxon>Micrococcales</taxon>
        <taxon>Microbacteriaceae</taxon>
        <taxon>Rathayibacter</taxon>
    </lineage>
</organism>
<evidence type="ECO:0000256" key="1">
    <source>
        <dbReference type="ARBA" id="ARBA00022603"/>
    </source>
</evidence>
<feature type="binding site" evidence="5 6">
    <location>
        <position position="213"/>
    </location>
    <ligand>
        <name>Zn(2+)</name>
        <dbReference type="ChEBI" id="CHEBI:29105"/>
    </ligand>
</feature>
<evidence type="ECO:0000313" key="9">
    <source>
        <dbReference type="Proteomes" id="UP000237881"/>
    </source>
</evidence>
<dbReference type="PANTHER" id="PTHR46015">
    <property type="entry name" value="ZGC:172121"/>
    <property type="match status" value="1"/>
</dbReference>
<dbReference type="NCBIfam" id="NF007020">
    <property type="entry name" value="PRK09485.1"/>
    <property type="match status" value="1"/>
</dbReference>
<name>A0ABD6WC08_RATRA</name>
<evidence type="ECO:0000256" key="3">
    <source>
        <dbReference type="ARBA" id="ARBA00022723"/>
    </source>
</evidence>
<reference evidence="8 9" key="1">
    <citation type="submission" date="2018-02" db="EMBL/GenBank/DDBJ databases">
        <title>Bacteriophage NCPPB3778 and a type I-E CRISPR drive the evolution of the US Biological Select Agent, Rathayibacter toxicus.</title>
        <authorList>
            <person name="Davis E.W.II."/>
            <person name="Tabima J.F."/>
            <person name="Weisberg A.J."/>
            <person name="Lopes L.D."/>
            <person name="Wiseman M.S."/>
            <person name="Wiseman M.S."/>
            <person name="Pupko T."/>
            <person name="Belcher M.S."/>
            <person name="Sechler A.J."/>
            <person name="Tancos M.A."/>
            <person name="Schroeder B.K."/>
            <person name="Murray T.D."/>
            <person name="Luster D.G."/>
            <person name="Schneider W.L."/>
            <person name="Rogers E."/>
            <person name="Andreote F.D."/>
            <person name="Grunwald N.J."/>
            <person name="Putnam M.L."/>
            <person name="Chang J.H."/>
        </authorList>
    </citation>
    <scope>NUCLEOTIDE SEQUENCE [LARGE SCALE GENOMIC DNA]</scope>
    <source>
        <strain evidence="8 9">AY1I9</strain>
    </source>
</reference>
<dbReference type="Pfam" id="PF02574">
    <property type="entry name" value="S-methyl_trans"/>
    <property type="match status" value="1"/>
</dbReference>
<dbReference type="InterPro" id="IPR051486">
    <property type="entry name" value="Hcy_S-methyltransferase"/>
</dbReference>
<dbReference type="PANTHER" id="PTHR46015:SF1">
    <property type="entry name" value="HOMOCYSTEINE S-METHYLTRANSFERASE-LIKE ISOFORM 1"/>
    <property type="match status" value="1"/>
</dbReference>
<dbReference type="InterPro" id="IPR036589">
    <property type="entry name" value="HCY_dom_sf"/>
</dbReference>
<gene>
    <name evidence="8" type="ORF">C5C04_00385</name>
</gene>
<dbReference type="GO" id="GO:0032259">
    <property type="term" value="P:methylation"/>
    <property type="evidence" value="ECO:0007669"/>
    <property type="project" value="UniProtKB-KW"/>
</dbReference>
<proteinExistence type="predicted"/>
<dbReference type="RefSeq" id="WP_104326471.1">
    <property type="nucleotide sequence ID" value="NZ_PSUL01000001.1"/>
</dbReference>
<dbReference type="PIRSF" id="PIRSF037505">
    <property type="entry name" value="Betaine_HMT"/>
    <property type="match status" value="1"/>
</dbReference>